<dbReference type="EMBL" id="JACIBY010000005">
    <property type="protein sequence ID" value="MBB3838941.1"/>
    <property type="molecule type" value="Genomic_DNA"/>
</dbReference>
<keyword evidence="4" id="KW-0238">DNA-binding</keyword>
<evidence type="ECO:0000313" key="4">
    <source>
        <dbReference type="EMBL" id="MBB3838941.1"/>
    </source>
</evidence>
<dbReference type="Pfam" id="PF04397">
    <property type="entry name" value="LytTR"/>
    <property type="match status" value="1"/>
</dbReference>
<dbReference type="InterPro" id="IPR007492">
    <property type="entry name" value="LytTR_DNA-bd_dom"/>
</dbReference>
<dbReference type="SMART" id="SM00850">
    <property type="entry name" value="LytTR"/>
    <property type="match status" value="1"/>
</dbReference>
<dbReference type="AlphaFoldDB" id="A0A7W5ZKW1"/>
<dbReference type="SMART" id="SM00448">
    <property type="entry name" value="REC"/>
    <property type="match status" value="1"/>
</dbReference>
<evidence type="ECO:0000256" key="1">
    <source>
        <dbReference type="ARBA" id="ARBA00022553"/>
    </source>
</evidence>
<evidence type="ECO:0000313" key="5">
    <source>
        <dbReference type="Proteomes" id="UP000541352"/>
    </source>
</evidence>
<dbReference type="SUPFAM" id="SSF52172">
    <property type="entry name" value="CheY-like"/>
    <property type="match status" value="1"/>
</dbReference>
<feature type="domain" description="Response regulatory" evidence="3">
    <location>
        <begin position="34"/>
        <end position="149"/>
    </location>
</feature>
<sequence>MEVAVLICLLTAQSNQKSRQKANRLIEIMELGTNLLLVEDDPFFAENIKQSLQKAGITVLGAAKNLKEAVKIIQQNFVDIALIDIELDGPEDGITTALELLKINWIPIIYMTGHTPLELRESIKKTHPAAFFEKPLRMNELVVQIEIALHNFNAGNLPSPQQNQLEYLFLPADKGHIGVKIKEILYIEASGNYSRLYLSREYFGDIYPQKTYSFIFVSSPMGNILRELPFYFYKLSRSVVINLHQLSKIETNKLFLKNEEVQIPEGKHKSLMERLAVVKS</sequence>
<dbReference type="PANTHER" id="PTHR44591">
    <property type="entry name" value="STRESS RESPONSE REGULATOR PROTEIN 1"/>
    <property type="match status" value="1"/>
</dbReference>
<dbReference type="GO" id="GO:0003677">
    <property type="term" value="F:DNA binding"/>
    <property type="evidence" value="ECO:0007669"/>
    <property type="project" value="UniProtKB-KW"/>
</dbReference>
<feature type="modified residue" description="4-aspartylphosphate" evidence="2">
    <location>
        <position position="84"/>
    </location>
</feature>
<dbReference type="PROSITE" id="PS50110">
    <property type="entry name" value="RESPONSE_REGULATORY"/>
    <property type="match status" value="1"/>
</dbReference>
<accession>A0A7W5ZKW1</accession>
<dbReference type="InterPro" id="IPR050595">
    <property type="entry name" value="Bact_response_regulator"/>
</dbReference>
<dbReference type="InterPro" id="IPR001789">
    <property type="entry name" value="Sig_transdc_resp-reg_receiver"/>
</dbReference>
<dbReference type="Gene3D" id="3.40.50.2300">
    <property type="match status" value="1"/>
</dbReference>
<dbReference type="InterPro" id="IPR011006">
    <property type="entry name" value="CheY-like_superfamily"/>
</dbReference>
<name>A0A7W5ZKW1_9BACT</name>
<proteinExistence type="predicted"/>
<gene>
    <name evidence="4" type="ORF">FHS57_002947</name>
</gene>
<evidence type="ECO:0000259" key="3">
    <source>
        <dbReference type="PROSITE" id="PS50110"/>
    </source>
</evidence>
<dbReference type="PANTHER" id="PTHR44591:SF3">
    <property type="entry name" value="RESPONSE REGULATORY DOMAIN-CONTAINING PROTEIN"/>
    <property type="match status" value="1"/>
</dbReference>
<dbReference type="Proteomes" id="UP000541352">
    <property type="component" value="Unassembled WGS sequence"/>
</dbReference>
<reference evidence="4 5" key="1">
    <citation type="submission" date="2020-08" db="EMBL/GenBank/DDBJ databases">
        <title>Genomic Encyclopedia of Type Strains, Phase IV (KMG-IV): sequencing the most valuable type-strain genomes for metagenomic binning, comparative biology and taxonomic classification.</title>
        <authorList>
            <person name="Goeker M."/>
        </authorList>
    </citation>
    <scope>NUCLEOTIDE SEQUENCE [LARGE SCALE GENOMIC DNA]</scope>
    <source>
        <strain evidence="4 5">DSM 17976</strain>
    </source>
</reference>
<dbReference type="Gene3D" id="2.40.50.1020">
    <property type="entry name" value="LytTr DNA-binding domain"/>
    <property type="match status" value="1"/>
</dbReference>
<keyword evidence="1 2" id="KW-0597">Phosphoprotein</keyword>
<keyword evidence="5" id="KW-1185">Reference proteome</keyword>
<dbReference type="Pfam" id="PF00072">
    <property type="entry name" value="Response_reg"/>
    <property type="match status" value="1"/>
</dbReference>
<comment type="caution">
    <text evidence="4">The sequence shown here is derived from an EMBL/GenBank/DDBJ whole genome shotgun (WGS) entry which is preliminary data.</text>
</comment>
<organism evidence="4 5">
    <name type="scientific">Runella defluvii</name>
    <dbReference type="NCBI Taxonomy" id="370973"/>
    <lineage>
        <taxon>Bacteria</taxon>
        <taxon>Pseudomonadati</taxon>
        <taxon>Bacteroidota</taxon>
        <taxon>Cytophagia</taxon>
        <taxon>Cytophagales</taxon>
        <taxon>Spirosomataceae</taxon>
        <taxon>Runella</taxon>
    </lineage>
</organism>
<dbReference type="GO" id="GO:0000160">
    <property type="term" value="P:phosphorelay signal transduction system"/>
    <property type="evidence" value="ECO:0007669"/>
    <property type="project" value="InterPro"/>
</dbReference>
<evidence type="ECO:0000256" key="2">
    <source>
        <dbReference type="PROSITE-ProRule" id="PRU00169"/>
    </source>
</evidence>
<protein>
    <submittedName>
        <fullName evidence="4">DNA-binding LytR/AlgR family response regulator</fullName>
    </submittedName>
</protein>